<dbReference type="SMART" id="SM00878">
    <property type="entry name" value="Biotin_carb_C"/>
    <property type="match status" value="1"/>
</dbReference>
<keyword evidence="9" id="KW-1185">Reference proteome</keyword>
<keyword evidence="4" id="KW-0092">Biotin</keyword>
<dbReference type="PANTHER" id="PTHR18866">
    <property type="entry name" value="CARBOXYLASE:PYRUVATE/ACETYL-COA/PROPIONYL-COA CARBOXYLASE"/>
    <property type="match status" value="1"/>
</dbReference>
<dbReference type="Pfam" id="PF02785">
    <property type="entry name" value="Biotin_carb_C"/>
    <property type="match status" value="1"/>
</dbReference>
<reference evidence="8 9" key="1">
    <citation type="submission" date="2021-06" db="EMBL/GenBank/DDBJ databases">
        <title>Bacillus sp. RD4P76, an endophyte from a halophyte.</title>
        <authorList>
            <person name="Sun J.-Q."/>
        </authorList>
    </citation>
    <scope>NUCLEOTIDE SEQUENCE [LARGE SCALE GENOMIC DNA]</scope>
    <source>
        <strain evidence="8 9">JCM 17098</strain>
    </source>
</reference>
<feature type="domain" description="ATP-grasp" evidence="6">
    <location>
        <begin position="120"/>
        <end position="317"/>
    </location>
</feature>
<name>A0ABS6JR66_9BACI</name>
<protein>
    <submittedName>
        <fullName evidence="8">ATP-grasp domain-containing protein</fullName>
    </submittedName>
</protein>
<sequence length="445" mass="49294">MISKLLIANRGEIALRIIKTCEKMGITSVAVYSEADKESPYVEMANEAFFIGGPRVNDSYLNMEKIMDVASKAGVDAIHPGYGFLSENPQFARRVEEEGYIFIGPSPHVIEEMGNKVAARKSMALADVPVIPGLTLKDTSETTVKKAAREIGYPIMVKAAAGGGGIGMQKVDHEKDLMNVVSSVVKKSETFFGSGEIYLEKFIVNPRHIEAQLAADKSGNIICLGERDCSIQRRHQKIVEEAPSTFLSDDGRKKLYETAVKAGETIGYTNVGTVEFLVDEYEGIYFLEMNTRLQVEHPVTEETTGVDLVKWQIDLATGKDIPSLQRENAVFNHAIEVRIYAEDPKTFFPSPGKLKEWEFPKLEGIRYDMGVKKGNTVSPFYDPMISKVIAGGNSRKEAVERLIECLEKAKVEGIKTNIPMLITTLKHPVFQKGKATTNFVNESLN</sequence>
<dbReference type="Pfam" id="PF02786">
    <property type="entry name" value="CPSase_L_D2"/>
    <property type="match status" value="1"/>
</dbReference>
<dbReference type="SUPFAM" id="SSF56059">
    <property type="entry name" value="Glutathione synthetase ATP-binding domain-like"/>
    <property type="match status" value="1"/>
</dbReference>
<evidence type="ECO:0000259" key="6">
    <source>
        <dbReference type="PROSITE" id="PS50975"/>
    </source>
</evidence>
<proteinExistence type="predicted"/>
<dbReference type="PROSITE" id="PS00867">
    <property type="entry name" value="CPSASE_2"/>
    <property type="match status" value="1"/>
</dbReference>
<dbReference type="Pfam" id="PF00289">
    <property type="entry name" value="Biotin_carb_N"/>
    <property type="match status" value="1"/>
</dbReference>
<evidence type="ECO:0000256" key="5">
    <source>
        <dbReference type="PROSITE-ProRule" id="PRU00409"/>
    </source>
</evidence>
<dbReference type="InterPro" id="IPR050856">
    <property type="entry name" value="Biotin_carboxylase_complex"/>
</dbReference>
<keyword evidence="3 5" id="KW-0067">ATP-binding</keyword>
<dbReference type="SUPFAM" id="SSF52440">
    <property type="entry name" value="PreATP-grasp domain"/>
    <property type="match status" value="1"/>
</dbReference>
<evidence type="ECO:0000259" key="7">
    <source>
        <dbReference type="PROSITE" id="PS50979"/>
    </source>
</evidence>
<dbReference type="Gene3D" id="3.30.470.20">
    <property type="entry name" value="ATP-grasp fold, B domain"/>
    <property type="match status" value="1"/>
</dbReference>
<dbReference type="InterPro" id="IPR005481">
    <property type="entry name" value="BC-like_N"/>
</dbReference>
<evidence type="ECO:0000313" key="8">
    <source>
        <dbReference type="EMBL" id="MBU9720757.1"/>
    </source>
</evidence>
<dbReference type="InterPro" id="IPR005479">
    <property type="entry name" value="CPAse_ATP-bd"/>
</dbReference>
<dbReference type="PROSITE" id="PS00866">
    <property type="entry name" value="CPSASE_1"/>
    <property type="match status" value="1"/>
</dbReference>
<keyword evidence="1" id="KW-0436">Ligase</keyword>
<gene>
    <name evidence="8" type="ORF">KS407_04765</name>
</gene>
<accession>A0ABS6JR66</accession>
<dbReference type="InterPro" id="IPR011054">
    <property type="entry name" value="Rudment_hybrid_motif"/>
</dbReference>
<dbReference type="PROSITE" id="PS50975">
    <property type="entry name" value="ATP_GRASP"/>
    <property type="match status" value="1"/>
</dbReference>
<dbReference type="InterPro" id="IPR016185">
    <property type="entry name" value="PreATP-grasp_dom_sf"/>
</dbReference>
<dbReference type="InterPro" id="IPR005482">
    <property type="entry name" value="Biotin_COase_C"/>
</dbReference>
<dbReference type="EMBL" id="JAHQCR010000021">
    <property type="protein sequence ID" value="MBU9720757.1"/>
    <property type="molecule type" value="Genomic_DNA"/>
</dbReference>
<dbReference type="RefSeq" id="WP_088074632.1">
    <property type="nucleotide sequence ID" value="NZ_JAHQCR010000021.1"/>
</dbReference>
<feature type="domain" description="Biotin carboxylation" evidence="7">
    <location>
        <begin position="1"/>
        <end position="445"/>
    </location>
</feature>
<comment type="caution">
    <text evidence="8">The sequence shown here is derived from an EMBL/GenBank/DDBJ whole genome shotgun (WGS) entry which is preliminary data.</text>
</comment>
<dbReference type="SUPFAM" id="SSF51246">
    <property type="entry name" value="Rudiment single hybrid motif"/>
    <property type="match status" value="1"/>
</dbReference>
<evidence type="ECO:0000256" key="1">
    <source>
        <dbReference type="ARBA" id="ARBA00022598"/>
    </source>
</evidence>
<dbReference type="PROSITE" id="PS50979">
    <property type="entry name" value="BC"/>
    <property type="match status" value="1"/>
</dbReference>
<organism evidence="8 9">
    <name type="scientific">Evansella alkalicola</name>
    <dbReference type="NCBI Taxonomy" id="745819"/>
    <lineage>
        <taxon>Bacteria</taxon>
        <taxon>Bacillati</taxon>
        <taxon>Bacillota</taxon>
        <taxon>Bacilli</taxon>
        <taxon>Bacillales</taxon>
        <taxon>Bacillaceae</taxon>
        <taxon>Evansella</taxon>
    </lineage>
</organism>
<dbReference type="PANTHER" id="PTHR18866:SF127">
    <property type="match status" value="1"/>
</dbReference>
<keyword evidence="2 5" id="KW-0547">Nucleotide-binding</keyword>
<evidence type="ECO:0000256" key="4">
    <source>
        <dbReference type="ARBA" id="ARBA00023267"/>
    </source>
</evidence>
<evidence type="ECO:0000256" key="2">
    <source>
        <dbReference type="ARBA" id="ARBA00022741"/>
    </source>
</evidence>
<dbReference type="InterPro" id="IPR011764">
    <property type="entry name" value="Biotin_carboxylation_dom"/>
</dbReference>
<dbReference type="Proteomes" id="UP000790580">
    <property type="component" value="Unassembled WGS sequence"/>
</dbReference>
<evidence type="ECO:0000313" key="9">
    <source>
        <dbReference type="Proteomes" id="UP000790580"/>
    </source>
</evidence>
<dbReference type="InterPro" id="IPR011761">
    <property type="entry name" value="ATP-grasp"/>
</dbReference>
<evidence type="ECO:0000256" key="3">
    <source>
        <dbReference type="ARBA" id="ARBA00022840"/>
    </source>
</evidence>